<name>A0A1H3GAI1_9RHOB</name>
<organism evidence="2 3">
    <name type="scientific">Roseicitreum antarcticum</name>
    <dbReference type="NCBI Taxonomy" id="564137"/>
    <lineage>
        <taxon>Bacteria</taxon>
        <taxon>Pseudomonadati</taxon>
        <taxon>Pseudomonadota</taxon>
        <taxon>Alphaproteobacteria</taxon>
        <taxon>Rhodobacterales</taxon>
        <taxon>Paracoccaceae</taxon>
        <taxon>Roseicitreum</taxon>
    </lineage>
</organism>
<keyword evidence="3" id="KW-1185">Reference proteome</keyword>
<feature type="compositionally biased region" description="Acidic residues" evidence="1">
    <location>
        <begin position="28"/>
        <end position="38"/>
    </location>
</feature>
<dbReference type="EMBL" id="FNOM01000071">
    <property type="protein sequence ID" value="SDX99504.1"/>
    <property type="molecule type" value="Genomic_DNA"/>
</dbReference>
<dbReference type="Proteomes" id="UP000198539">
    <property type="component" value="Unassembled WGS sequence"/>
</dbReference>
<proteinExistence type="predicted"/>
<accession>A0A1H3GAI1</accession>
<evidence type="ECO:0000313" key="2">
    <source>
        <dbReference type="EMBL" id="SDX99504.1"/>
    </source>
</evidence>
<reference evidence="2 3" key="1">
    <citation type="submission" date="2016-10" db="EMBL/GenBank/DDBJ databases">
        <authorList>
            <person name="de Groot N.N."/>
        </authorList>
    </citation>
    <scope>NUCLEOTIDE SEQUENCE [LARGE SCALE GENOMIC DNA]</scope>
    <source>
        <strain evidence="2 3">CGMCC 1.8894</strain>
    </source>
</reference>
<dbReference type="OrthoDB" id="9809379at2"/>
<protein>
    <submittedName>
        <fullName evidence="2">Uncharacterized protein</fullName>
    </submittedName>
</protein>
<sequence length="331" mass="35478">MMTTSNTVPWAPYARVLMRRLREAEADSPFDLDSDADSDVITPPATGQKPSAIELLDELERSQGHDTRDLDAMREAGIDGWALDETGADRPAQFIEPGKILMTLRLAATFGSEREFLTSLRRCAVTVVEGFDPDQISGAATTIGRLFLTGEWAAQLRAPHSKNTGILQLIRPFESASRKITEQTYHRTADEIVAALPLPHPMMILLPGEAPLPANVLRVLPSAIPLAPVDREIILALLAQTHSATGKIDRSVVRPLLPGNAELADINIPSLFAALRAPTAAAAAKALSGFLAPPAKVTTDMTLEQIGGDAPAHLAAADLVSDLTAWNVDCH</sequence>
<feature type="region of interest" description="Disordered" evidence="1">
    <location>
        <begin position="28"/>
        <end position="48"/>
    </location>
</feature>
<evidence type="ECO:0000313" key="3">
    <source>
        <dbReference type="Proteomes" id="UP000198539"/>
    </source>
</evidence>
<dbReference type="AlphaFoldDB" id="A0A1H3GAI1"/>
<gene>
    <name evidence="2" type="ORF">SAMN04488238_1712</name>
</gene>
<dbReference type="RefSeq" id="WP_092893038.1">
    <property type="nucleotide sequence ID" value="NZ_CP061498.1"/>
</dbReference>
<evidence type="ECO:0000256" key="1">
    <source>
        <dbReference type="SAM" id="MobiDB-lite"/>
    </source>
</evidence>
<dbReference type="STRING" id="564137.SAMN04488238_1712"/>